<keyword evidence="1" id="KW-0805">Transcription regulation</keyword>
<dbReference type="AlphaFoldDB" id="A0A8T0F4S5"/>
<proteinExistence type="inferred from homology"/>
<sequence length="297" mass="33842">MAVSKSQSLKCKDLHDYLKTLSAATLEKLYNHPATCLAVFRELPTLSKQCYRFFLQHLEAVEALCELHLYVEYPVPGGLPGWILNPTFRKNLKVALLGGGKPWAVCAILEKDKHARDVNFLDTYAMERWEALLHFMVGSQQAENTVSSDAIKVLLHSGLMRKENDSNIITTEGFQFLLMTTASQVWHFMLQYLDTVEERGLNLVDCLTFLFQLSFLTLGKDYSTGDMNESMLVFVQHLRELGIVYQRKRRSGRFYPTRLAINLASGLKEVNLDVNKAGYIVVETTIVFMHILILISK</sequence>
<dbReference type="Proteomes" id="UP000807504">
    <property type="component" value="Unassembled WGS sequence"/>
</dbReference>
<evidence type="ECO:0000313" key="3">
    <source>
        <dbReference type="Proteomes" id="UP000807504"/>
    </source>
</evidence>
<comment type="subcellular location">
    <subcellularLocation>
        <location evidence="1">Nucleus</location>
    </subcellularLocation>
</comment>
<evidence type="ECO:0000313" key="2">
    <source>
        <dbReference type="EMBL" id="KAF8786214.1"/>
    </source>
</evidence>
<evidence type="ECO:0000256" key="1">
    <source>
        <dbReference type="RuleBase" id="RU364024"/>
    </source>
</evidence>
<dbReference type="EMBL" id="JABXBU010000015">
    <property type="protein sequence ID" value="KAF8786214.1"/>
    <property type="molecule type" value="Genomic_DNA"/>
</dbReference>
<dbReference type="InterPro" id="IPR004598">
    <property type="entry name" value="TFIIH_p52/Tfb2"/>
</dbReference>
<keyword evidence="1" id="KW-0234">DNA repair</keyword>
<keyword evidence="1" id="KW-0804">Transcription</keyword>
<dbReference type="GO" id="GO:0005675">
    <property type="term" value="C:transcription factor TFIIH holo complex"/>
    <property type="evidence" value="ECO:0007669"/>
    <property type="project" value="TreeGrafter"/>
</dbReference>
<reference evidence="2" key="2">
    <citation type="submission" date="2020-06" db="EMBL/GenBank/DDBJ databases">
        <authorList>
            <person name="Sheffer M."/>
        </authorList>
    </citation>
    <scope>NUCLEOTIDE SEQUENCE</scope>
</reference>
<gene>
    <name evidence="2" type="ORF">HNY73_007966</name>
</gene>
<dbReference type="GO" id="GO:0003690">
    <property type="term" value="F:double-stranded DNA binding"/>
    <property type="evidence" value="ECO:0007669"/>
    <property type="project" value="TreeGrafter"/>
</dbReference>
<dbReference type="Pfam" id="PF03849">
    <property type="entry name" value="Tfb2"/>
    <property type="match status" value="2"/>
</dbReference>
<keyword evidence="1" id="KW-0539">Nucleus</keyword>
<comment type="function">
    <text evidence="1">Component of the general transcription and DNA repair factor IIH (TFIIH) core complex which is involved in general and transcription-coupled nucleotide excision repair (NER) of damaged DNA.</text>
</comment>
<dbReference type="PANTHER" id="PTHR13152">
    <property type="entry name" value="TFIIH, POLYPEPTIDE 4"/>
    <property type="match status" value="1"/>
</dbReference>
<name>A0A8T0F4S5_ARGBR</name>
<comment type="caution">
    <text evidence="2">The sequence shown here is derived from an EMBL/GenBank/DDBJ whole genome shotgun (WGS) entry which is preliminary data.</text>
</comment>
<dbReference type="GO" id="GO:0001671">
    <property type="term" value="F:ATPase activator activity"/>
    <property type="evidence" value="ECO:0007669"/>
    <property type="project" value="InterPro"/>
</dbReference>
<protein>
    <recommendedName>
        <fullName evidence="1">General transcription factor IIH subunit 4</fullName>
    </recommendedName>
</protein>
<dbReference type="GO" id="GO:0000439">
    <property type="term" value="C:transcription factor TFIIH core complex"/>
    <property type="evidence" value="ECO:0007669"/>
    <property type="project" value="InterPro"/>
</dbReference>
<reference evidence="2" key="1">
    <citation type="journal article" date="2020" name="bioRxiv">
        <title>Chromosome-level reference genome of the European wasp spider Argiope bruennichi: a resource for studies on range expansion and evolutionary adaptation.</title>
        <authorList>
            <person name="Sheffer M.M."/>
            <person name="Hoppe A."/>
            <person name="Krehenwinkel H."/>
            <person name="Uhl G."/>
            <person name="Kuss A.W."/>
            <person name="Jensen L."/>
            <person name="Jensen C."/>
            <person name="Gillespie R.G."/>
            <person name="Hoff K.J."/>
            <person name="Prost S."/>
        </authorList>
    </citation>
    <scope>NUCLEOTIDE SEQUENCE</scope>
</reference>
<dbReference type="GO" id="GO:0006289">
    <property type="term" value="P:nucleotide-excision repair"/>
    <property type="evidence" value="ECO:0007669"/>
    <property type="project" value="InterPro"/>
</dbReference>
<keyword evidence="1" id="KW-0227">DNA damage</keyword>
<keyword evidence="3" id="KW-1185">Reference proteome</keyword>
<dbReference type="PANTHER" id="PTHR13152:SF0">
    <property type="entry name" value="GENERAL TRANSCRIPTION FACTOR IIH SUBUNIT 4"/>
    <property type="match status" value="1"/>
</dbReference>
<comment type="similarity">
    <text evidence="1">Belongs to the TFB2 family.</text>
</comment>
<accession>A0A8T0F4S5</accession>
<organism evidence="2 3">
    <name type="scientific">Argiope bruennichi</name>
    <name type="common">Wasp spider</name>
    <name type="synonym">Aranea bruennichi</name>
    <dbReference type="NCBI Taxonomy" id="94029"/>
    <lineage>
        <taxon>Eukaryota</taxon>
        <taxon>Metazoa</taxon>
        <taxon>Ecdysozoa</taxon>
        <taxon>Arthropoda</taxon>
        <taxon>Chelicerata</taxon>
        <taxon>Arachnida</taxon>
        <taxon>Araneae</taxon>
        <taxon>Araneomorphae</taxon>
        <taxon>Entelegynae</taxon>
        <taxon>Araneoidea</taxon>
        <taxon>Araneidae</taxon>
        <taxon>Argiope</taxon>
    </lineage>
</organism>